<protein>
    <submittedName>
        <fullName evidence="3">Uncharacterized protein</fullName>
    </submittedName>
</protein>
<feature type="region of interest" description="Disordered" evidence="2">
    <location>
        <begin position="25"/>
        <end position="58"/>
    </location>
</feature>
<evidence type="ECO:0000256" key="1">
    <source>
        <dbReference type="SAM" id="Coils"/>
    </source>
</evidence>
<evidence type="ECO:0000256" key="2">
    <source>
        <dbReference type="SAM" id="MobiDB-lite"/>
    </source>
</evidence>
<dbReference type="EMBL" id="CAJGYO010000001">
    <property type="protein sequence ID" value="CAD6205329.1"/>
    <property type="molecule type" value="Genomic_DNA"/>
</dbReference>
<dbReference type="Proteomes" id="UP000604825">
    <property type="component" value="Unassembled WGS sequence"/>
</dbReference>
<evidence type="ECO:0000313" key="3">
    <source>
        <dbReference type="EMBL" id="CAD6205329.1"/>
    </source>
</evidence>
<feature type="region of interest" description="Disordered" evidence="2">
    <location>
        <begin position="360"/>
        <end position="411"/>
    </location>
</feature>
<proteinExistence type="predicted"/>
<name>A0A811MD67_9POAL</name>
<sequence length="460" mass="49831">MGSRGKVADVADTFGVADTMPVGDLFGRKHNTNSRTVADPPMDAGMKRPKQSTGETALPARLVSTAPDVSAPERQGAASSSRVIANVDHRTVGLLPGKVAVDFADACVGSFIALEVERDLLKEYDLSLTEVLSFHAVSDMLLARGLKQQGQTYRLGLQRELANKDDRIRALERELETAKKQAEEDEATCKTTEEQIEKMREDFNAYRQRKQEERRKIVADAQKVATIYKEMIQSVDEETELPRDAPIANFMGWLVDELATLSDHMAIGREYASMVSLRAFAQALTECGCDHVGGVEIKDPLSYWNAPDSAHEAAKRFFDGFWRPGGRDLALLRAAMTCGKECAAIMAKVKKFIADRNAKEGAVGSGSSGVNASSTPDAGTTGTPGEETADTPGEEAIGTPGEHVNQEGVPDAGPAPLLDVYPLMIRCGDFYDGVPVLRGLRKISDFLHGWLLEVAISSDA</sequence>
<reference evidence="3" key="1">
    <citation type="submission" date="2020-10" db="EMBL/GenBank/DDBJ databases">
        <authorList>
            <person name="Han B."/>
            <person name="Lu T."/>
            <person name="Zhao Q."/>
            <person name="Huang X."/>
            <person name="Zhao Y."/>
        </authorList>
    </citation>
    <scope>NUCLEOTIDE SEQUENCE</scope>
</reference>
<keyword evidence="1" id="KW-0175">Coiled coil</keyword>
<feature type="compositionally biased region" description="Low complexity" evidence="2">
    <location>
        <begin position="368"/>
        <end position="386"/>
    </location>
</feature>
<keyword evidence="4" id="KW-1185">Reference proteome</keyword>
<feature type="coiled-coil region" evidence="1">
    <location>
        <begin position="154"/>
        <end position="216"/>
    </location>
</feature>
<gene>
    <name evidence="3" type="ORF">NCGR_LOCUS3160</name>
</gene>
<accession>A0A811MD67</accession>
<evidence type="ECO:0000313" key="4">
    <source>
        <dbReference type="Proteomes" id="UP000604825"/>
    </source>
</evidence>
<organism evidence="3 4">
    <name type="scientific">Miscanthus lutarioriparius</name>
    <dbReference type="NCBI Taxonomy" id="422564"/>
    <lineage>
        <taxon>Eukaryota</taxon>
        <taxon>Viridiplantae</taxon>
        <taxon>Streptophyta</taxon>
        <taxon>Embryophyta</taxon>
        <taxon>Tracheophyta</taxon>
        <taxon>Spermatophyta</taxon>
        <taxon>Magnoliopsida</taxon>
        <taxon>Liliopsida</taxon>
        <taxon>Poales</taxon>
        <taxon>Poaceae</taxon>
        <taxon>PACMAD clade</taxon>
        <taxon>Panicoideae</taxon>
        <taxon>Andropogonodae</taxon>
        <taxon>Andropogoneae</taxon>
        <taxon>Saccharinae</taxon>
        <taxon>Miscanthus</taxon>
    </lineage>
</organism>
<comment type="caution">
    <text evidence="3">The sequence shown here is derived from an EMBL/GenBank/DDBJ whole genome shotgun (WGS) entry which is preliminary data.</text>
</comment>
<dbReference type="AlphaFoldDB" id="A0A811MD67"/>